<dbReference type="SUPFAM" id="SSF51735">
    <property type="entry name" value="NAD(P)-binding Rossmann-fold domains"/>
    <property type="match status" value="1"/>
</dbReference>
<reference evidence="2 3" key="2">
    <citation type="submission" date="2019-09" db="EMBL/GenBank/DDBJ databases">
        <authorList>
            <person name="Mazur A."/>
        </authorList>
    </citation>
    <scope>NUCLEOTIDE SEQUENCE [LARGE SCALE GENOMIC DNA]</scope>
    <source>
        <strain evidence="2 3">3729k</strain>
    </source>
</reference>
<evidence type="ECO:0000313" key="2">
    <source>
        <dbReference type="EMBL" id="KAA2285371.1"/>
    </source>
</evidence>
<dbReference type="EMBL" id="VUOD01000003">
    <property type="protein sequence ID" value="KAA2285371.1"/>
    <property type="molecule type" value="Genomic_DNA"/>
</dbReference>
<dbReference type="RefSeq" id="WP_149860198.1">
    <property type="nucleotide sequence ID" value="NZ_VUOD01000003.1"/>
</dbReference>
<sequence>MGKYLVTGGCGFIGSHLVERLRANGHEVTVLDNLSTGDRNRLASGVRLVVGDVRDGRLLRELTAGGDGVFHLAAVASVERCNREWVESHSVNLTGTVAVFEAARDLSLPVVWASSAAVYGDQERQPIDEQAIPSPRTPYGADKRACELHGEVAARLFGVPNIGLRFFNVYGPGQDPASPYSGVVSIFMERALKGAQAVINGDGSASRDFVHVDDVVSCVIASMWLLEKAGRGSGHFDILNVCTGRATRIDELHMYISEAVGNRIEPSYGPERPGDIHVSIGSPARLQRVLGIRCATVVSDGLRRLAGRA</sequence>
<dbReference type="Proteomes" id="UP000322165">
    <property type="component" value="Unassembled WGS sequence"/>
</dbReference>
<keyword evidence="3" id="KW-1185">Reference proteome</keyword>
<evidence type="ECO:0000259" key="1">
    <source>
        <dbReference type="Pfam" id="PF01370"/>
    </source>
</evidence>
<dbReference type="Gene3D" id="3.40.50.720">
    <property type="entry name" value="NAD(P)-binding Rossmann-like Domain"/>
    <property type="match status" value="1"/>
</dbReference>
<proteinExistence type="predicted"/>
<comment type="caution">
    <text evidence="2">The sequence shown here is derived from an EMBL/GenBank/DDBJ whole genome shotgun (WGS) entry which is preliminary data.</text>
</comment>
<accession>A0A5B2ZEC2</accession>
<feature type="domain" description="NAD-dependent epimerase/dehydratase" evidence="1">
    <location>
        <begin position="5"/>
        <end position="223"/>
    </location>
</feature>
<protein>
    <submittedName>
        <fullName evidence="2">NAD-dependent epimerase/dehydratase family protein</fullName>
    </submittedName>
</protein>
<dbReference type="PANTHER" id="PTHR43245:SF13">
    <property type="entry name" value="UDP-D-APIOSE_UDP-D-XYLOSE SYNTHASE 2"/>
    <property type="match status" value="1"/>
</dbReference>
<dbReference type="PANTHER" id="PTHR43245">
    <property type="entry name" value="BIFUNCTIONAL POLYMYXIN RESISTANCE PROTEIN ARNA"/>
    <property type="match status" value="1"/>
</dbReference>
<dbReference type="Pfam" id="PF01370">
    <property type="entry name" value="Epimerase"/>
    <property type="match status" value="1"/>
</dbReference>
<reference evidence="2 3" key="1">
    <citation type="submission" date="2019-09" db="EMBL/GenBank/DDBJ databases">
        <title>Arenimonas chukotkensis sp. nov., a bacterium isolated from Chukotka hot spring, Arctic region, Russia.</title>
        <authorList>
            <person name="Zayulina K.S."/>
            <person name="Prokofeva M.I."/>
            <person name="Elcheninov A.G."/>
            <person name="Novikov A."/>
            <person name="Kochetkova T.V."/>
            <person name="Kublanov I.V."/>
        </authorList>
    </citation>
    <scope>NUCLEOTIDE SEQUENCE [LARGE SCALE GENOMIC DNA]</scope>
    <source>
        <strain evidence="2 3">3729k</strain>
    </source>
</reference>
<evidence type="ECO:0000313" key="3">
    <source>
        <dbReference type="Proteomes" id="UP000322165"/>
    </source>
</evidence>
<dbReference type="Gene3D" id="3.90.25.10">
    <property type="entry name" value="UDP-galactose 4-epimerase, domain 1"/>
    <property type="match status" value="1"/>
</dbReference>
<dbReference type="InterPro" id="IPR001509">
    <property type="entry name" value="Epimerase_deHydtase"/>
</dbReference>
<dbReference type="InterPro" id="IPR050177">
    <property type="entry name" value="Lipid_A_modif_metabolic_enz"/>
</dbReference>
<dbReference type="InterPro" id="IPR036291">
    <property type="entry name" value="NAD(P)-bd_dom_sf"/>
</dbReference>
<name>A0A5B2ZEC2_9GAMM</name>
<organism evidence="2 3">
    <name type="scientific">Arenimonas fontis</name>
    <dbReference type="NCBI Taxonomy" id="2608255"/>
    <lineage>
        <taxon>Bacteria</taxon>
        <taxon>Pseudomonadati</taxon>
        <taxon>Pseudomonadota</taxon>
        <taxon>Gammaproteobacteria</taxon>
        <taxon>Lysobacterales</taxon>
        <taxon>Lysobacteraceae</taxon>
        <taxon>Arenimonas</taxon>
    </lineage>
</organism>
<gene>
    <name evidence="2" type="ORF">F0415_05500</name>
</gene>
<dbReference type="AlphaFoldDB" id="A0A5B2ZEC2"/>